<dbReference type="PaxDb" id="3218-PP1S59_62V6.1"/>
<organism evidence="2">
    <name type="scientific">Physcomitrium patens</name>
    <name type="common">Spreading-leaved earth moss</name>
    <name type="synonym">Physcomitrella patens</name>
    <dbReference type="NCBI Taxonomy" id="3218"/>
    <lineage>
        <taxon>Eukaryota</taxon>
        <taxon>Viridiplantae</taxon>
        <taxon>Streptophyta</taxon>
        <taxon>Embryophyta</taxon>
        <taxon>Bryophyta</taxon>
        <taxon>Bryophytina</taxon>
        <taxon>Bryopsida</taxon>
        <taxon>Funariidae</taxon>
        <taxon>Funariales</taxon>
        <taxon>Funariaceae</taxon>
        <taxon>Physcomitrium</taxon>
    </lineage>
</organism>
<reference evidence="2 4" key="2">
    <citation type="journal article" date="2018" name="Plant J.">
        <title>The Physcomitrella patens chromosome-scale assembly reveals moss genome structure and evolution.</title>
        <authorList>
            <person name="Lang D."/>
            <person name="Ullrich K.K."/>
            <person name="Murat F."/>
            <person name="Fuchs J."/>
            <person name="Jenkins J."/>
            <person name="Haas F.B."/>
            <person name="Piednoel M."/>
            <person name="Gundlach H."/>
            <person name="Van Bel M."/>
            <person name="Meyberg R."/>
            <person name="Vives C."/>
            <person name="Morata J."/>
            <person name="Symeonidi A."/>
            <person name="Hiss M."/>
            <person name="Muchero W."/>
            <person name="Kamisugi Y."/>
            <person name="Saleh O."/>
            <person name="Blanc G."/>
            <person name="Decker E.L."/>
            <person name="van Gessel N."/>
            <person name="Grimwood J."/>
            <person name="Hayes R.D."/>
            <person name="Graham S.W."/>
            <person name="Gunter L.E."/>
            <person name="McDaniel S.F."/>
            <person name="Hoernstein S.N.W."/>
            <person name="Larsson A."/>
            <person name="Li F.W."/>
            <person name="Perroud P.F."/>
            <person name="Phillips J."/>
            <person name="Ranjan P."/>
            <person name="Rokshar D.S."/>
            <person name="Rothfels C.J."/>
            <person name="Schneider L."/>
            <person name="Shu S."/>
            <person name="Stevenson D.W."/>
            <person name="Thummler F."/>
            <person name="Tillich M."/>
            <person name="Villarreal Aguilar J.C."/>
            <person name="Widiez T."/>
            <person name="Wong G.K."/>
            <person name="Wymore A."/>
            <person name="Zhang Y."/>
            <person name="Zimmer A.D."/>
            <person name="Quatrano R.S."/>
            <person name="Mayer K.F.X."/>
            <person name="Goodstein D."/>
            <person name="Casacuberta J.M."/>
            <person name="Vandepoele K."/>
            <person name="Reski R."/>
            <person name="Cuming A.C."/>
            <person name="Tuskan G.A."/>
            <person name="Maumus F."/>
            <person name="Salse J."/>
            <person name="Schmutz J."/>
            <person name="Rensing S.A."/>
        </authorList>
    </citation>
    <scope>NUCLEOTIDE SEQUENCE [LARGE SCALE GENOMIC DNA]</scope>
    <source>
        <strain evidence="3 4">cv. Gransden 2004</strain>
    </source>
</reference>
<feature type="transmembrane region" description="Helical" evidence="1">
    <location>
        <begin position="12"/>
        <end position="33"/>
    </location>
</feature>
<dbReference type="AlphaFoldDB" id="A0A2K1L9M6"/>
<evidence type="ECO:0000313" key="4">
    <source>
        <dbReference type="Proteomes" id="UP000006727"/>
    </source>
</evidence>
<dbReference type="InParanoid" id="A0A2K1L9M6"/>
<proteinExistence type="predicted"/>
<dbReference type="EMBL" id="ABEU02000001">
    <property type="protein sequence ID" value="PNR62713.1"/>
    <property type="molecule type" value="Genomic_DNA"/>
</dbReference>
<evidence type="ECO:0000256" key="1">
    <source>
        <dbReference type="SAM" id="Phobius"/>
    </source>
</evidence>
<reference evidence="2 4" key="1">
    <citation type="journal article" date="2008" name="Science">
        <title>The Physcomitrella genome reveals evolutionary insights into the conquest of land by plants.</title>
        <authorList>
            <person name="Rensing S."/>
            <person name="Lang D."/>
            <person name="Zimmer A."/>
            <person name="Terry A."/>
            <person name="Salamov A."/>
            <person name="Shapiro H."/>
            <person name="Nishiyama T."/>
            <person name="Perroud P.-F."/>
            <person name="Lindquist E."/>
            <person name="Kamisugi Y."/>
            <person name="Tanahashi T."/>
            <person name="Sakakibara K."/>
            <person name="Fujita T."/>
            <person name="Oishi K."/>
            <person name="Shin-I T."/>
            <person name="Kuroki Y."/>
            <person name="Toyoda A."/>
            <person name="Suzuki Y."/>
            <person name="Hashimoto A."/>
            <person name="Yamaguchi K."/>
            <person name="Sugano A."/>
            <person name="Kohara Y."/>
            <person name="Fujiyama A."/>
            <person name="Anterola A."/>
            <person name="Aoki S."/>
            <person name="Ashton N."/>
            <person name="Barbazuk W.B."/>
            <person name="Barker E."/>
            <person name="Bennetzen J."/>
            <person name="Bezanilla M."/>
            <person name="Blankenship R."/>
            <person name="Cho S.H."/>
            <person name="Dutcher S."/>
            <person name="Estelle M."/>
            <person name="Fawcett J.A."/>
            <person name="Gundlach H."/>
            <person name="Hanada K."/>
            <person name="Heyl A."/>
            <person name="Hicks K.A."/>
            <person name="Hugh J."/>
            <person name="Lohr M."/>
            <person name="Mayer K."/>
            <person name="Melkozernov A."/>
            <person name="Murata T."/>
            <person name="Nelson D."/>
            <person name="Pils B."/>
            <person name="Prigge M."/>
            <person name="Reiss B."/>
            <person name="Renner T."/>
            <person name="Rombauts S."/>
            <person name="Rushton P."/>
            <person name="Sanderfoot A."/>
            <person name="Schween G."/>
            <person name="Shiu S.-H."/>
            <person name="Stueber K."/>
            <person name="Theodoulou F.L."/>
            <person name="Tu H."/>
            <person name="Van de Peer Y."/>
            <person name="Verrier P.J."/>
            <person name="Waters E."/>
            <person name="Wood A."/>
            <person name="Yang L."/>
            <person name="Cove D."/>
            <person name="Cuming A."/>
            <person name="Hasebe M."/>
            <person name="Lucas S."/>
            <person name="Mishler D.B."/>
            <person name="Reski R."/>
            <person name="Grigoriev I."/>
            <person name="Quatrano R.S."/>
            <person name="Boore J.L."/>
        </authorList>
    </citation>
    <scope>NUCLEOTIDE SEQUENCE [LARGE SCALE GENOMIC DNA]</scope>
    <source>
        <strain evidence="3 4">cv. Gransden 2004</strain>
    </source>
</reference>
<name>A0A2K1L9M6_PHYPA</name>
<sequence length="68" mass="6795">MWSSLTVRTAPAVAAAVTTASVAGGSAAGLLLASFSLSNSEQSPALTSSNLTANAEAKLSQNERQSLE</sequence>
<keyword evidence="1" id="KW-1133">Transmembrane helix</keyword>
<keyword evidence="4" id="KW-1185">Reference proteome</keyword>
<evidence type="ECO:0000313" key="2">
    <source>
        <dbReference type="EMBL" id="PNR62713.1"/>
    </source>
</evidence>
<dbReference type="Gramene" id="Pp3c1_24890V3.1">
    <property type="protein sequence ID" value="PAC:32968985.CDS.1"/>
    <property type="gene ID" value="Pp3c1_24890"/>
</dbReference>
<accession>A0A2K1L9M6</accession>
<protein>
    <submittedName>
        <fullName evidence="2 3">Uncharacterized protein</fullName>
    </submittedName>
</protein>
<evidence type="ECO:0000313" key="3">
    <source>
        <dbReference type="EnsemblPlants" id="PAC:32968985.CDS.1"/>
    </source>
</evidence>
<dbReference type="Gramene" id="Pp3c1_24890V3.2">
    <property type="protein sequence ID" value="PAC:32968986.CDS.1"/>
    <property type="gene ID" value="Pp3c1_24890"/>
</dbReference>
<reference evidence="3" key="3">
    <citation type="submission" date="2020-12" db="UniProtKB">
        <authorList>
            <consortium name="EnsemblPlants"/>
        </authorList>
    </citation>
    <scope>IDENTIFICATION</scope>
</reference>
<dbReference type="EnsemblPlants" id="Pp3c1_24890V3.1">
    <property type="protein sequence ID" value="PAC:32968985.CDS.1"/>
    <property type="gene ID" value="Pp3c1_24890"/>
</dbReference>
<keyword evidence="1" id="KW-0472">Membrane</keyword>
<dbReference type="EnsemblPlants" id="Pp3c1_24890V3.2">
    <property type="protein sequence ID" value="PAC:32968986.CDS.1"/>
    <property type="gene ID" value="Pp3c1_24890"/>
</dbReference>
<keyword evidence="1" id="KW-0812">Transmembrane</keyword>
<gene>
    <name evidence="2" type="ORF">PHYPA_001137</name>
</gene>
<dbReference type="Proteomes" id="UP000006727">
    <property type="component" value="Chromosome 1"/>
</dbReference>